<dbReference type="VEuPathDB" id="PiroplasmaDB:TA19165"/>
<dbReference type="AlphaFoldDB" id="Q4UGB0"/>
<evidence type="ECO:0000256" key="1">
    <source>
        <dbReference type="SAM" id="MobiDB-lite"/>
    </source>
</evidence>
<feature type="domain" description="ARID" evidence="2">
    <location>
        <begin position="3"/>
        <end position="91"/>
    </location>
</feature>
<evidence type="ECO:0000259" key="2">
    <source>
        <dbReference type="Pfam" id="PF01388"/>
    </source>
</evidence>
<dbReference type="InterPro" id="IPR001606">
    <property type="entry name" value="ARID_dom"/>
</dbReference>
<dbReference type="OrthoDB" id="10513139at2759"/>
<keyword evidence="4" id="KW-1185">Reference proteome</keyword>
<dbReference type="Proteomes" id="UP000001950">
    <property type="component" value="Chromosome 1"/>
</dbReference>
<dbReference type="KEGG" id="tan:TA19165"/>
<dbReference type="OMA" id="MNEIICK"/>
<accession>Q4UGB0</accession>
<dbReference type="RefSeq" id="XP_954556.1">
    <property type="nucleotide sequence ID" value="XM_949463.1"/>
</dbReference>
<dbReference type="GO" id="GO:0003677">
    <property type="term" value="F:DNA binding"/>
    <property type="evidence" value="ECO:0007669"/>
    <property type="project" value="InterPro"/>
</dbReference>
<reference evidence="3 4" key="1">
    <citation type="journal article" date="2005" name="Science">
        <title>Genome of the host-cell transforming parasite Theileria annulata compared with T. parva.</title>
        <authorList>
            <person name="Pain A."/>
            <person name="Renauld H."/>
            <person name="Berriman M."/>
            <person name="Murphy L."/>
            <person name="Yeats C.A."/>
            <person name="Weir W."/>
            <person name="Kerhornou A."/>
            <person name="Aslett M."/>
            <person name="Bishop R."/>
            <person name="Bouchier C."/>
            <person name="Cochet M."/>
            <person name="Coulson R.M.R."/>
            <person name="Cronin A."/>
            <person name="de Villiers E.P."/>
            <person name="Fraser A."/>
            <person name="Fosker N."/>
            <person name="Gardner M."/>
            <person name="Goble A."/>
            <person name="Griffiths-Jones S."/>
            <person name="Harris D.E."/>
            <person name="Katzer F."/>
            <person name="Larke N."/>
            <person name="Lord A."/>
            <person name="Maser P."/>
            <person name="McKellar S."/>
            <person name="Mooney P."/>
            <person name="Morton F."/>
            <person name="Nene V."/>
            <person name="O'Neil S."/>
            <person name="Price C."/>
            <person name="Quail M.A."/>
            <person name="Rabbinowitsch E."/>
            <person name="Rawlings N.D."/>
            <person name="Rutter S."/>
            <person name="Saunders D."/>
            <person name="Seeger K."/>
            <person name="Shah T."/>
            <person name="Squares R."/>
            <person name="Squares S."/>
            <person name="Tivey A."/>
            <person name="Walker A.R."/>
            <person name="Woodward J."/>
            <person name="Dobbelaere D.A.E."/>
            <person name="Langsley G."/>
            <person name="Rajandream M.A."/>
            <person name="McKeever D."/>
            <person name="Shiels B."/>
            <person name="Tait A."/>
            <person name="Barrell B.G."/>
            <person name="Hall N."/>
        </authorList>
    </citation>
    <scope>NUCLEOTIDE SEQUENCE [LARGE SCALE GENOMIC DNA]</scope>
    <source>
        <strain evidence="4">Ankara</strain>
    </source>
</reference>
<feature type="compositionally biased region" description="Basic and acidic residues" evidence="1">
    <location>
        <begin position="433"/>
        <end position="442"/>
    </location>
</feature>
<dbReference type="eggNOG" id="ENOG502QXE4">
    <property type="taxonomic scope" value="Eukaryota"/>
</dbReference>
<gene>
    <name evidence="3" type="ORF">TA19165</name>
</gene>
<feature type="region of interest" description="Disordered" evidence="1">
    <location>
        <begin position="423"/>
        <end position="443"/>
    </location>
</feature>
<organism evidence="3 4">
    <name type="scientific">Theileria annulata</name>
    <dbReference type="NCBI Taxonomy" id="5874"/>
    <lineage>
        <taxon>Eukaryota</taxon>
        <taxon>Sar</taxon>
        <taxon>Alveolata</taxon>
        <taxon>Apicomplexa</taxon>
        <taxon>Aconoidasida</taxon>
        <taxon>Piroplasmida</taxon>
        <taxon>Theileriidae</taxon>
        <taxon>Theileria</taxon>
    </lineage>
</organism>
<name>Q4UGB0_THEAN</name>
<evidence type="ECO:0000313" key="3">
    <source>
        <dbReference type="EMBL" id="CAI73879.1"/>
    </source>
</evidence>
<protein>
    <recommendedName>
        <fullName evidence="2">ARID domain-containing protein</fullName>
    </recommendedName>
</protein>
<evidence type="ECO:0000313" key="4">
    <source>
        <dbReference type="Proteomes" id="UP000001950"/>
    </source>
</evidence>
<dbReference type="EMBL" id="CR940347">
    <property type="protein sequence ID" value="CAI73879.1"/>
    <property type="molecule type" value="Genomic_DNA"/>
</dbReference>
<dbReference type="Pfam" id="PF01388">
    <property type="entry name" value="ARID"/>
    <property type="match status" value="1"/>
</dbReference>
<dbReference type="GeneID" id="3863783"/>
<dbReference type="InParanoid" id="Q4UGB0"/>
<sequence>MDEEEFYENLKNFHGPEKYFELTQTNPFPTKVNLFRFYQSIRRSGDSIESAITTRWHDICSEIGVTNPSDTVTPEEAHKASSYFCDLFLDFHYPNHSSTHVKEINEKNKPTTPSEYINKNSDSNDGIKYQKVDWTVEHSVNQYRGSKLIPTNTSNATNAANTIHNTIQNVFSDKNNSDEMSSVIDDDWKLPFYQNVPSAYKMRSKMDPTTKLLEESEYSESEEDEELLYDIIYEISKYIIGRIELEYSLKILLKTLIISNLPDIPNLISTLSLINYQYLNQLTKSHQPQETRPTRRIVILVNNILILIVRNSFINYENSSAGDTLDSAIDDKLTLYDQATVALKSLQHSTIILFKLLSTGNNLGFNHVDSGLVNDNFKLSDTLNNILLLIKYLIVISTSQWQFDLLHLFINQVLSSLISATNTKDPVDSEGANTRDNRDNRDGIGATEDLVNECVLESLEVFFKGCNEMCKKLKSQFSFKTVLDLYTLSVRILKCEGVGNSLKREIFELLLTFHTYFHFSNRHMHDNMRFILKLFIHTLINSTHNTIPITKVTDTTVLNHLNTVNTNTLDNNAVDDNTVDEVNNNVENDVIDSSLYNKEEIDKFNPNFKRRKISSEVNHTNTTPTTKDTTNTSKHLINTVEMENDTNVNNATMSNEEVEDVDNDDLDDGETLDTVYCNESVGKEQLTLEDSISFLQFYYKTVFGIFANQSTTSTTQHTNNTKDIDLDGNNGSEMMNEIICKCIEKLLEYPFCAEILEKNYDKLLECAFKERSKPLWSLIHNLMSKCSHFKLNCSETNYYITHFKQIL</sequence>
<proteinExistence type="predicted"/>